<dbReference type="EMBL" id="JFZT01000039">
    <property type="protein sequence ID" value="EZQ06942.1"/>
    <property type="molecule type" value="Genomic_DNA"/>
</dbReference>
<keyword evidence="7" id="KW-1185">Reference proteome</keyword>
<comment type="caution">
    <text evidence="6">The sequence shown here is derived from an EMBL/GenBank/DDBJ whole genome shotgun (WGS) entry which is preliminary data.</text>
</comment>
<dbReference type="Gene3D" id="2.40.50.140">
    <property type="entry name" value="Nucleic acid-binding proteins"/>
    <property type="match status" value="1"/>
</dbReference>
<evidence type="ECO:0000256" key="4">
    <source>
        <dbReference type="ARBA" id="ARBA00022917"/>
    </source>
</evidence>
<protein>
    <submittedName>
        <fullName evidence="6">Translation initiation factor IF-2 subunit alpha</fullName>
    </submittedName>
</protein>
<keyword evidence="3" id="KW-0694">RNA-binding</keyword>
<dbReference type="GO" id="GO:0003723">
    <property type="term" value="F:RNA binding"/>
    <property type="evidence" value="ECO:0007669"/>
    <property type="project" value="UniProtKB-KW"/>
</dbReference>
<evidence type="ECO:0000259" key="5">
    <source>
        <dbReference type="PROSITE" id="PS50126"/>
    </source>
</evidence>
<dbReference type="FunFam" id="2.40.50.140:FF:000015">
    <property type="entry name" value="Eukaryotic translation initiation factor 2 subunit alpha"/>
    <property type="match status" value="1"/>
</dbReference>
<dbReference type="Proteomes" id="UP000024332">
    <property type="component" value="Unassembled WGS sequence"/>
</dbReference>
<dbReference type="SUPFAM" id="SSF116742">
    <property type="entry name" value="eIF2alpha middle domain-like"/>
    <property type="match status" value="1"/>
</dbReference>
<dbReference type="CDD" id="cd04452">
    <property type="entry name" value="S1_IF2_alpha"/>
    <property type="match status" value="1"/>
</dbReference>
<dbReference type="InterPro" id="IPR024055">
    <property type="entry name" value="TIF2_asu_C"/>
</dbReference>
<accession>A0A031LPD4</accession>
<dbReference type="PANTHER" id="PTHR10602">
    <property type="entry name" value="EUKARYOTIC TRANSLATION INITIATION FACTOR 2 SUBUNIT 1"/>
    <property type="match status" value="1"/>
</dbReference>
<evidence type="ECO:0000313" key="6">
    <source>
        <dbReference type="EMBL" id="EZQ06942.1"/>
    </source>
</evidence>
<dbReference type="InterPro" id="IPR012340">
    <property type="entry name" value="NA-bd_OB-fold"/>
</dbReference>
<dbReference type="STRING" id="1160895.CM19_06140"/>
<dbReference type="NCBIfam" id="NF003062">
    <property type="entry name" value="PRK03987.1-1"/>
    <property type="match status" value="1"/>
</dbReference>
<sequence length="260" mass="29963">MIYNRHRLPREGDILIATVKQIFDYGSYVTLDEYGGMQAFLPWSEISTRWVRNIRDVVKEGRKVIVKVIRVDQRKGTVDVSLKKVNDDERRKKNAEWKKIQKVDKILEIVSQKLGKTEKEAWEQVAWRLEDKYGDVYIAMQKSSKEGEKILLDAGVPEIWIKPIVEETSKFSEEKKVKDSKIISIRCKDSLGIEKIKHLVDLVTKTNDGFSIRVYTIGAPRYRIEVVGNDPKDVSEKLTNVLSILVQEGKKEGLEVGESK</sequence>
<feature type="domain" description="S1 motif" evidence="5">
    <location>
        <begin position="12"/>
        <end position="83"/>
    </location>
</feature>
<dbReference type="AlphaFoldDB" id="A0A031LPD4"/>
<keyword evidence="2 6" id="KW-0396">Initiation factor</keyword>
<dbReference type="Gene3D" id="1.10.150.190">
    <property type="entry name" value="Translation initiation factor 2, subunit 1, domain 2"/>
    <property type="match status" value="1"/>
</dbReference>
<dbReference type="SUPFAM" id="SSF110993">
    <property type="entry name" value="eIF-2-alpha, C-terminal domain"/>
    <property type="match status" value="1"/>
</dbReference>
<dbReference type="GO" id="GO:0043022">
    <property type="term" value="F:ribosome binding"/>
    <property type="evidence" value="ECO:0007669"/>
    <property type="project" value="TreeGrafter"/>
</dbReference>
<dbReference type="InterPro" id="IPR011488">
    <property type="entry name" value="TIF_2_asu"/>
</dbReference>
<dbReference type="SMART" id="SM00316">
    <property type="entry name" value="S1"/>
    <property type="match status" value="1"/>
</dbReference>
<comment type="similarity">
    <text evidence="1">Belongs to the eIF-2-alpha family.</text>
</comment>
<gene>
    <name evidence="6" type="ORF">CM19_06140</name>
</gene>
<keyword evidence="4" id="KW-0648">Protein biosynthesis</keyword>
<dbReference type="GO" id="GO:0003743">
    <property type="term" value="F:translation initiation factor activity"/>
    <property type="evidence" value="ECO:0007669"/>
    <property type="project" value="UniProtKB-KW"/>
</dbReference>
<dbReference type="OrthoDB" id="84794at2157"/>
<dbReference type="SUPFAM" id="SSF50249">
    <property type="entry name" value="Nucleic acid-binding proteins"/>
    <property type="match status" value="1"/>
</dbReference>
<proteinExistence type="inferred from homology"/>
<reference evidence="6 7" key="1">
    <citation type="submission" date="2014-03" db="EMBL/GenBank/DDBJ databases">
        <title>Draft genome sequence of the novel thermoacidophilic archaea Acidianus copahuensis ALE1 strain, isolated from Copahue volcanic area in Neuquen Argentina.</title>
        <authorList>
            <person name="Urbieta M.S."/>
            <person name="Rascovan N."/>
            <person name="Castro C."/>
            <person name="Revale S."/>
            <person name="Giaveno M.A."/>
            <person name="Vazquez M.P."/>
            <person name="Donati E.R."/>
        </authorList>
    </citation>
    <scope>NUCLEOTIDE SEQUENCE [LARGE SCALE GENOMIC DNA]</scope>
    <source>
        <strain evidence="6 7">ALE1</strain>
    </source>
</reference>
<dbReference type="RefSeq" id="WP_048099465.1">
    <property type="nucleotide sequence ID" value="NZ_JFZT01000039.1"/>
</dbReference>
<dbReference type="Pfam" id="PF07541">
    <property type="entry name" value="EIF_2_alpha"/>
    <property type="match status" value="1"/>
</dbReference>
<evidence type="ECO:0000313" key="7">
    <source>
        <dbReference type="Proteomes" id="UP000024332"/>
    </source>
</evidence>
<evidence type="ECO:0000256" key="3">
    <source>
        <dbReference type="ARBA" id="ARBA00022884"/>
    </source>
</evidence>
<name>A0A031LPD4_9CREN</name>
<dbReference type="InterPro" id="IPR044126">
    <property type="entry name" value="S1_IF2_alpha"/>
</dbReference>
<evidence type="ECO:0000256" key="1">
    <source>
        <dbReference type="ARBA" id="ARBA00007223"/>
    </source>
</evidence>
<dbReference type="Pfam" id="PF00575">
    <property type="entry name" value="S1"/>
    <property type="match status" value="1"/>
</dbReference>
<organism evidence="6 7">
    <name type="scientific">Candidatus Acidianus copahuensis</name>
    <dbReference type="NCBI Taxonomy" id="1160895"/>
    <lineage>
        <taxon>Archaea</taxon>
        <taxon>Thermoproteota</taxon>
        <taxon>Thermoprotei</taxon>
        <taxon>Sulfolobales</taxon>
        <taxon>Sulfolobaceae</taxon>
        <taxon>Acidianus</taxon>
    </lineage>
</organism>
<dbReference type="Gene3D" id="3.30.70.1130">
    <property type="entry name" value="EIF_2_alpha"/>
    <property type="match status" value="1"/>
</dbReference>
<evidence type="ECO:0000256" key="2">
    <source>
        <dbReference type="ARBA" id="ARBA00022540"/>
    </source>
</evidence>
<dbReference type="InterPro" id="IPR003029">
    <property type="entry name" value="S1_domain"/>
</dbReference>
<dbReference type="PANTHER" id="PTHR10602:SF0">
    <property type="entry name" value="EUKARYOTIC TRANSLATION INITIATION FACTOR 2 SUBUNIT 1"/>
    <property type="match status" value="1"/>
</dbReference>
<dbReference type="InterPro" id="IPR024054">
    <property type="entry name" value="TIF2_asu_middle_sf"/>
</dbReference>
<dbReference type="PROSITE" id="PS50126">
    <property type="entry name" value="S1"/>
    <property type="match status" value="1"/>
</dbReference>